<dbReference type="GO" id="GO:0003723">
    <property type="term" value="F:RNA binding"/>
    <property type="evidence" value="ECO:0007669"/>
    <property type="project" value="UniProtKB-KW"/>
</dbReference>
<dbReference type="Proteomes" id="UP000238479">
    <property type="component" value="Chromosome 2"/>
</dbReference>
<organism evidence="2 3">
    <name type="scientific">Rosa chinensis</name>
    <name type="common">China rose</name>
    <dbReference type="NCBI Taxonomy" id="74649"/>
    <lineage>
        <taxon>Eukaryota</taxon>
        <taxon>Viridiplantae</taxon>
        <taxon>Streptophyta</taxon>
        <taxon>Embryophyta</taxon>
        <taxon>Tracheophyta</taxon>
        <taxon>Spermatophyta</taxon>
        <taxon>Magnoliopsida</taxon>
        <taxon>eudicotyledons</taxon>
        <taxon>Gunneridae</taxon>
        <taxon>Pentapetalae</taxon>
        <taxon>rosids</taxon>
        <taxon>fabids</taxon>
        <taxon>Rosales</taxon>
        <taxon>Rosaceae</taxon>
        <taxon>Rosoideae</taxon>
        <taxon>Rosoideae incertae sedis</taxon>
        <taxon>Rosa</taxon>
    </lineage>
</organism>
<gene>
    <name evidence="2" type="ORF">RchiOBHm_Chr2g0141651</name>
</gene>
<keyword evidence="3" id="KW-1185">Reference proteome</keyword>
<proteinExistence type="predicted"/>
<dbReference type="AlphaFoldDB" id="A0A2P6RXN5"/>
<keyword evidence="1" id="KW-0694">RNA-binding</keyword>
<evidence type="ECO:0000313" key="2">
    <source>
        <dbReference type="EMBL" id="PRQ51191.1"/>
    </source>
</evidence>
<protein>
    <submittedName>
        <fullName evidence="2">Uncharacterized protein</fullName>
    </submittedName>
</protein>
<evidence type="ECO:0000256" key="1">
    <source>
        <dbReference type="ARBA" id="ARBA00022884"/>
    </source>
</evidence>
<dbReference type="PANTHER" id="PTHR13734:SF5">
    <property type="entry name" value="CCA TRNA NUCLEOTIDYLTRANSFERASE, MITOCHONDRIAL"/>
    <property type="match status" value="1"/>
</dbReference>
<dbReference type="GO" id="GO:0001680">
    <property type="term" value="P:tRNA 3'-terminal CCA addition"/>
    <property type="evidence" value="ECO:0007669"/>
    <property type="project" value="TreeGrafter"/>
</dbReference>
<evidence type="ECO:0000313" key="3">
    <source>
        <dbReference type="Proteomes" id="UP000238479"/>
    </source>
</evidence>
<name>A0A2P6RXN5_ROSCH</name>
<sequence>MVSFVSGRWKPSPNLRFLIQSKRNPKEEKLCSSAALLVLPNPKMTRLLETETSPVAGSMWTWPSDCVAYLDCTWNLIQLVGHSTFNDEQRRLSFYAAMFLPLRKTMYKDRKAKDVPVVNYFFRDSLKQRDSNAETVINLHNALEKFVSLLPHFVPNGDVKLAEVDLGREYVDVPLTSEESKLRVLTALFTPQHAITLNSFSESLSFLLSTLHFQLSRVSFTRN</sequence>
<dbReference type="GO" id="GO:0052929">
    <property type="term" value="F:ATP:3'-cytidine-cytidine-tRNA adenylyltransferase activity"/>
    <property type="evidence" value="ECO:0007669"/>
    <property type="project" value="TreeGrafter"/>
</dbReference>
<dbReference type="GO" id="GO:0052927">
    <property type="term" value="F:CC tRNA cytidylyltransferase activity"/>
    <property type="evidence" value="ECO:0007669"/>
    <property type="project" value="TreeGrafter"/>
</dbReference>
<dbReference type="STRING" id="74649.A0A2P6RXN5"/>
<comment type="caution">
    <text evidence="2">The sequence shown here is derived from an EMBL/GenBank/DDBJ whole genome shotgun (WGS) entry which is preliminary data.</text>
</comment>
<dbReference type="OrthoDB" id="445712at2759"/>
<reference evidence="2 3" key="1">
    <citation type="journal article" date="2018" name="Nat. Genet.">
        <title>The Rosa genome provides new insights in the design of modern roses.</title>
        <authorList>
            <person name="Bendahmane M."/>
        </authorList>
    </citation>
    <scope>NUCLEOTIDE SEQUENCE [LARGE SCALE GENOMIC DNA]</scope>
    <source>
        <strain evidence="3">cv. Old Blush</strain>
    </source>
</reference>
<dbReference type="EMBL" id="PDCK01000040">
    <property type="protein sequence ID" value="PRQ51191.1"/>
    <property type="molecule type" value="Genomic_DNA"/>
</dbReference>
<accession>A0A2P6RXN5</accession>
<dbReference type="PANTHER" id="PTHR13734">
    <property type="entry name" value="TRNA-NUCLEOTIDYLTRANSFERASE"/>
    <property type="match status" value="1"/>
</dbReference>
<dbReference type="Gramene" id="PRQ51191">
    <property type="protein sequence ID" value="PRQ51191"/>
    <property type="gene ID" value="RchiOBHm_Chr2g0141651"/>
</dbReference>